<protein>
    <submittedName>
        <fullName evidence="2">Uncharacterized protein</fullName>
    </submittedName>
</protein>
<keyword evidence="3" id="KW-1185">Reference proteome</keyword>
<dbReference type="AlphaFoldDB" id="A0A918NPE7"/>
<comment type="caution">
    <text evidence="2">The sequence shown here is derived from an EMBL/GenBank/DDBJ whole genome shotgun (WGS) entry which is preliminary data.</text>
</comment>
<dbReference type="InterPro" id="IPR036388">
    <property type="entry name" value="WH-like_DNA-bd_sf"/>
</dbReference>
<dbReference type="EMBL" id="BMVU01000022">
    <property type="protein sequence ID" value="GGX85199.1"/>
    <property type="molecule type" value="Genomic_DNA"/>
</dbReference>
<gene>
    <name evidence="2" type="ORF">GCM10010358_44100</name>
</gene>
<name>A0A918NPE7_9ACTN</name>
<dbReference type="Proteomes" id="UP000619244">
    <property type="component" value="Unassembled WGS sequence"/>
</dbReference>
<accession>A0A918NPE7</accession>
<evidence type="ECO:0000313" key="2">
    <source>
        <dbReference type="EMBL" id="GGX85199.1"/>
    </source>
</evidence>
<reference evidence="2" key="1">
    <citation type="journal article" date="2014" name="Int. J. Syst. Evol. Microbiol.">
        <title>Complete genome sequence of Corynebacterium casei LMG S-19264T (=DSM 44701T), isolated from a smear-ripened cheese.</title>
        <authorList>
            <consortium name="US DOE Joint Genome Institute (JGI-PGF)"/>
            <person name="Walter F."/>
            <person name="Albersmeier A."/>
            <person name="Kalinowski J."/>
            <person name="Ruckert C."/>
        </authorList>
    </citation>
    <scope>NUCLEOTIDE SEQUENCE</scope>
    <source>
        <strain evidence="2">JCM 4790</strain>
    </source>
</reference>
<dbReference type="Gene3D" id="1.10.10.10">
    <property type="entry name" value="Winged helix-like DNA-binding domain superfamily/Winged helix DNA-binding domain"/>
    <property type="match status" value="1"/>
</dbReference>
<feature type="region of interest" description="Disordered" evidence="1">
    <location>
        <begin position="16"/>
        <end position="172"/>
    </location>
</feature>
<proteinExistence type="predicted"/>
<sequence length="172" mass="17946">MYGTSVACVIMRTDGRRDAARHGPVPPPDGAKCVWSGPDCPQTAQALGVPVGTERSRPFRARAGLRAPTDQRLEGDAGRKLRKDTGRKPEGAPAGSRKGTPSGSRDEAPAGSRKGHRAGRTGHPGRRRGPGKSGETVTVGLDRPVGDRVLLDASTGRPVPYREAYGPSPGAP</sequence>
<feature type="compositionally biased region" description="Basic residues" evidence="1">
    <location>
        <begin position="113"/>
        <end position="130"/>
    </location>
</feature>
<organism evidence="2 3">
    <name type="scientific">Streptomyces minutiscleroticus</name>
    <dbReference type="NCBI Taxonomy" id="68238"/>
    <lineage>
        <taxon>Bacteria</taxon>
        <taxon>Bacillati</taxon>
        <taxon>Actinomycetota</taxon>
        <taxon>Actinomycetes</taxon>
        <taxon>Kitasatosporales</taxon>
        <taxon>Streptomycetaceae</taxon>
        <taxon>Streptomyces</taxon>
    </lineage>
</organism>
<evidence type="ECO:0000313" key="3">
    <source>
        <dbReference type="Proteomes" id="UP000619244"/>
    </source>
</evidence>
<feature type="compositionally biased region" description="Basic and acidic residues" evidence="1">
    <location>
        <begin position="69"/>
        <end position="90"/>
    </location>
</feature>
<reference evidence="2" key="2">
    <citation type="submission" date="2020-09" db="EMBL/GenBank/DDBJ databases">
        <authorList>
            <person name="Sun Q."/>
            <person name="Ohkuma M."/>
        </authorList>
    </citation>
    <scope>NUCLEOTIDE SEQUENCE</scope>
    <source>
        <strain evidence="2">JCM 4790</strain>
    </source>
</reference>
<evidence type="ECO:0000256" key="1">
    <source>
        <dbReference type="SAM" id="MobiDB-lite"/>
    </source>
</evidence>